<evidence type="ECO:0000313" key="6">
    <source>
        <dbReference type="EMBL" id="RAR84878.1"/>
    </source>
</evidence>
<dbReference type="NCBIfam" id="NF008095">
    <property type="entry name" value="PRK10837.1"/>
    <property type="match status" value="1"/>
</dbReference>
<evidence type="ECO:0000313" key="7">
    <source>
        <dbReference type="Proteomes" id="UP000248856"/>
    </source>
</evidence>
<dbReference type="Gene3D" id="3.40.190.10">
    <property type="entry name" value="Periplasmic binding protein-like II"/>
    <property type="match status" value="2"/>
</dbReference>
<dbReference type="GO" id="GO:0003700">
    <property type="term" value="F:DNA-binding transcription factor activity"/>
    <property type="evidence" value="ECO:0007669"/>
    <property type="project" value="InterPro"/>
</dbReference>
<evidence type="ECO:0000256" key="4">
    <source>
        <dbReference type="ARBA" id="ARBA00023163"/>
    </source>
</evidence>
<protein>
    <submittedName>
        <fullName evidence="6">DNA-binding transcriptional LysR family regulator</fullName>
    </submittedName>
</protein>
<dbReference type="PROSITE" id="PS50931">
    <property type="entry name" value="HTH_LYSR"/>
    <property type="match status" value="1"/>
</dbReference>
<keyword evidence="2" id="KW-0805">Transcription regulation</keyword>
<evidence type="ECO:0000256" key="2">
    <source>
        <dbReference type="ARBA" id="ARBA00023015"/>
    </source>
</evidence>
<evidence type="ECO:0000256" key="3">
    <source>
        <dbReference type="ARBA" id="ARBA00023125"/>
    </source>
</evidence>
<evidence type="ECO:0000256" key="1">
    <source>
        <dbReference type="ARBA" id="ARBA00009437"/>
    </source>
</evidence>
<dbReference type="EMBL" id="QLTA01000009">
    <property type="protein sequence ID" value="RAR84878.1"/>
    <property type="molecule type" value="Genomic_DNA"/>
</dbReference>
<dbReference type="InterPro" id="IPR036390">
    <property type="entry name" value="WH_DNA-bd_sf"/>
</dbReference>
<dbReference type="Proteomes" id="UP000248856">
    <property type="component" value="Unassembled WGS sequence"/>
</dbReference>
<evidence type="ECO:0000259" key="5">
    <source>
        <dbReference type="PROSITE" id="PS50931"/>
    </source>
</evidence>
<dbReference type="RefSeq" id="WP_111876559.1">
    <property type="nucleotide sequence ID" value="NZ_CBCSGC010000297.1"/>
</dbReference>
<dbReference type="SUPFAM" id="SSF46785">
    <property type="entry name" value="Winged helix' DNA-binding domain"/>
    <property type="match status" value="1"/>
</dbReference>
<name>A0A328ZFE6_9BURK</name>
<keyword evidence="3 6" id="KW-0238">DNA-binding</keyword>
<proteinExistence type="inferred from homology"/>
<accession>A0A328ZFE6</accession>
<dbReference type="AlphaFoldDB" id="A0A328ZFE6"/>
<dbReference type="Pfam" id="PF00126">
    <property type="entry name" value="HTH_1"/>
    <property type="match status" value="1"/>
</dbReference>
<comment type="caution">
    <text evidence="6">The sequence shown here is derived from an EMBL/GenBank/DDBJ whole genome shotgun (WGS) entry which is preliminary data.</text>
</comment>
<dbReference type="InterPro" id="IPR000847">
    <property type="entry name" value="LysR_HTH_N"/>
</dbReference>
<sequence length="318" mass="33162">MRITLRQLEILLAVADSGSTVSAGQRIGLSQSATSGALKELEALLGTALFDRVGKRLALNEKGRALLPQARAVVDAVQGLERQFGVGAPGGARGAAPQHIRLGASTTIGNHLVPALIAAFLQERPATEFEVRIGNTREIAAAVARLEVDFGLIEGPCHERGVDVQRWREDELVIVCAPGHALAQAARAGPVGAAALRAARWLLREPGSGTREAAEQALLPHLDHFPQAMVLESSEALKQAAAAGLGLACLSRLAVADLLRLGRLVALDCALPRLARPLYLVHHQGKPLPGELRALLFAGPGAGEGLSTPADGAPKGKP</sequence>
<reference evidence="6 7" key="1">
    <citation type="submission" date="2018-06" db="EMBL/GenBank/DDBJ databases">
        <title>Genomic Encyclopedia of Archaeal and Bacterial Type Strains, Phase II (KMG-II): from individual species to whole genera.</title>
        <authorList>
            <person name="Goeker M."/>
        </authorList>
    </citation>
    <scope>NUCLEOTIDE SEQUENCE [LARGE SCALE GENOMIC DNA]</scope>
    <source>
        <strain evidence="6 7">CFPB 3232</strain>
    </source>
</reference>
<dbReference type="InterPro" id="IPR005119">
    <property type="entry name" value="LysR_subst-bd"/>
</dbReference>
<keyword evidence="4" id="KW-0804">Transcription</keyword>
<comment type="similarity">
    <text evidence="1">Belongs to the LysR transcriptional regulatory family.</text>
</comment>
<dbReference type="PANTHER" id="PTHR30126:SF94">
    <property type="entry name" value="LYSR FAMILY TRANSCRIPTIONAL REGULATOR"/>
    <property type="match status" value="1"/>
</dbReference>
<organism evidence="6 7">
    <name type="scientific">Paracidovorax anthurii</name>
    <dbReference type="NCBI Taxonomy" id="78229"/>
    <lineage>
        <taxon>Bacteria</taxon>
        <taxon>Pseudomonadati</taxon>
        <taxon>Pseudomonadota</taxon>
        <taxon>Betaproteobacteria</taxon>
        <taxon>Burkholderiales</taxon>
        <taxon>Comamonadaceae</taxon>
        <taxon>Paracidovorax</taxon>
    </lineage>
</organism>
<gene>
    <name evidence="6" type="ORF">AX018_1009110</name>
</gene>
<dbReference type="PANTHER" id="PTHR30126">
    <property type="entry name" value="HTH-TYPE TRANSCRIPTIONAL REGULATOR"/>
    <property type="match status" value="1"/>
</dbReference>
<feature type="domain" description="HTH lysR-type" evidence="5">
    <location>
        <begin position="3"/>
        <end position="60"/>
    </location>
</feature>
<dbReference type="Gene3D" id="1.10.10.10">
    <property type="entry name" value="Winged helix-like DNA-binding domain superfamily/Winged helix DNA-binding domain"/>
    <property type="match status" value="1"/>
</dbReference>
<keyword evidence="7" id="KW-1185">Reference proteome</keyword>
<dbReference type="SUPFAM" id="SSF53850">
    <property type="entry name" value="Periplasmic binding protein-like II"/>
    <property type="match status" value="1"/>
</dbReference>
<dbReference type="OrthoDB" id="9808620at2"/>
<dbReference type="InterPro" id="IPR036388">
    <property type="entry name" value="WH-like_DNA-bd_sf"/>
</dbReference>
<dbReference type="GO" id="GO:0000976">
    <property type="term" value="F:transcription cis-regulatory region binding"/>
    <property type="evidence" value="ECO:0007669"/>
    <property type="project" value="TreeGrafter"/>
</dbReference>
<dbReference type="Pfam" id="PF03466">
    <property type="entry name" value="LysR_substrate"/>
    <property type="match status" value="1"/>
</dbReference>